<reference evidence="3" key="1">
    <citation type="journal article" date="2011" name="BMC Genomics">
        <title>Complete genome sequence of the filamentous anoxygenic phototrophic bacterium Chloroflexus aurantiacus.</title>
        <authorList>
            <person name="Tang K.H."/>
            <person name="Barry K."/>
            <person name="Chertkov O."/>
            <person name="Dalin E."/>
            <person name="Han C.S."/>
            <person name="Hauser L.J."/>
            <person name="Honchak B.M."/>
            <person name="Karbach L.E."/>
            <person name="Land M.L."/>
            <person name="Lapidus A."/>
            <person name="Larimer F.W."/>
            <person name="Mikhailova N."/>
            <person name="Pitluck S."/>
            <person name="Pierson B.K."/>
            <person name="Blankenship R.E."/>
        </authorList>
    </citation>
    <scope>NUCLEOTIDE SEQUENCE [LARGE SCALE GENOMIC DNA]</scope>
    <source>
        <strain evidence="3">ATCC 29366 / DSM 635 / J-10-fl</strain>
    </source>
</reference>
<dbReference type="PANTHER" id="PTHR38462">
    <property type="entry name" value="EXONUCLEASE-LIKE PROTEIN"/>
    <property type="match status" value="1"/>
</dbReference>
<name>A9WE73_CHLAA</name>
<dbReference type="InterPro" id="IPR012337">
    <property type="entry name" value="RNaseH-like_sf"/>
</dbReference>
<sequence>MRAYLDIETTYSGTMSVIGIYRHDRGVIQLVGGGIRDVALYEALEAVSTIVTFNGSSFDLPVIKRQLQADLRAEFAHRDLLHECRRRGLRGGLKGVEERLGITRVSSGLTGRDAPRLWERYEQYADQLALQTLLDYNRDDVVNLAVLEALLDAGNPPLANPARFVKLW</sequence>
<evidence type="ECO:0000313" key="3">
    <source>
        <dbReference type="Proteomes" id="UP000002008"/>
    </source>
</evidence>
<dbReference type="Pfam" id="PF13482">
    <property type="entry name" value="RNase_H_2"/>
    <property type="match status" value="1"/>
</dbReference>
<evidence type="ECO:0000313" key="2">
    <source>
        <dbReference type="EMBL" id="ABY33733.1"/>
    </source>
</evidence>
<proteinExistence type="predicted"/>
<accession>A9WE73</accession>
<dbReference type="STRING" id="324602.Caur_0485"/>
<keyword evidence="2" id="KW-0540">Nuclease</keyword>
<dbReference type="Proteomes" id="UP000002008">
    <property type="component" value="Chromosome"/>
</dbReference>
<dbReference type="KEGG" id="cau:Caur_0485"/>
<dbReference type="GO" id="GO:0004527">
    <property type="term" value="F:exonuclease activity"/>
    <property type="evidence" value="ECO:0007669"/>
    <property type="project" value="UniProtKB-KW"/>
</dbReference>
<dbReference type="PATRIC" id="fig|324602.8.peg.550"/>
<dbReference type="eggNOG" id="COG3359">
    <property type="taxonomic scope" value="Bacteria"/>
</dbReference>
<keyword evidence="2" id="KW-0378">Hydrolase</keyword>
<dbReference type="RefSeq" id="WP_012256389.1">
    <property type="nucleotide sequence ID" value="NC_010175.1"/>
</dbReference>
<keyword evidence="2" id="KW-0269">Exonuclease</keyword>
<dbReference type="AlphaFoldDB" id="A9WE73"/>
<evidence type="ECO:0000259" key="1">
    <source>
        <dbReference type="Pfam" id="PF13482"/>
    </source>
</evidence>
<gene>
    <name evidence="2" type="ordered locus">Caur_0485</name>
</gene>
<protein>
    <submittedName>
        <fullName evidence="2">Exonuclease-like protein</fullName>
    </submittedName>
</protein>
<keyword evidence="3" id="KW-1185">Reference proteome</keyword>
<dbReference type="SUPFAM" id="SSF53098">
    <property type="entry name" value="Ribonuclease H-like"/>
    <property type="match status" value="1"/>
</dbReference>
<dbReference type="InParanoid" id="A9WE73"/>
<organism evidence="2 3">
    <name type="scientific">Chloroflexus aurantiacus (strain ATCC 29366 / DSM 635 / J-10-fl)</name>
    <dbReference type="NCBI Taxonomy" id="324602"/>
    <lineage>
        <taxon>Bacteria</taxon>
        <taxon>Bacillati</taxon>
        <taxon>Chloroflexota</taxon>
        <taxon>Chloroflexia</taxon>
        <taxon>Chloroflexales</taxon>
        <taxon>Chloroflexineae</taxon>
        <taxon>Chloroflexaceae</taxon>
        <taxon>Chloroflexus</taxon>
    </lineage>
</organism>
<dbReference type="HOGENOM" id="CLU_073770_1_0_0"/>
<feature type="domain" description="YprB ribonuclease H-like" evidence="1">
    <location>
        <begin position="3"/>
        <end position="148"/>
    </location>
</feature>
<dbReference type="InterPro" id="IPR038720">
    <property type="entry name" value="YprB_RNase_H-like_dom"/>
</dbReference>
<dbReference type="EMBL" id="CP000909">
    <property type="protein sequence ID" value="ABY33733.1"/>
    <property type="molecule type" value="Genomic_DNA"/>
</dbReference>
<dbReference type="PANTHER" id="PTHR38462:SF1">
    <property type="entry name" value="YPRB RIBONUCLEASE H-LIKE DOMAIN-CONTAINING PROTEIN"/>
    <property type="match status" value="1"/>
</dbReference>
<dbReference type="EnsemblBacteria" id="ABY33733">
    <property type="protein sequence ID" value="ABY33733"/>
    <property type="gene ID" value="Caur_0485"/>
</dbReference>